<dbReference type="STRING" id="1461693.ATO10_06446"/>
<dbReference type="Proteomes" id="UP000024836">
    <property type="component" value="Unassembled WGS sequence"/>
</dbReference>
<sequence>MRALALVLALAACATPEPQPSYQISPYSSGIEVIGTGQEIGFGRDASGAITALSKVKGPRFRRVDAPDCTRLIWDDGFEAHFTPAFSGWVWNGQSAGRLC</sequence>
<accession>A0A058ZMV7</accession>
<dbReference type="AlphaFoldDB" id="A0A058ZMV7"/>
<name>A0A058ZMV7_9RHOB</name>
<gene>
    <name evidence="1" type="ORF">ATO10_06446</name>
</gene>
<evidence type="ECO:0000313" key="2">
    <source>
        <dbReference type="Proteomes" id="UP000024836"/>
    </source>
</evidence>
<keyword evidence="2" id="KW-1185">Reference proteome</keyword>
<dbReference type="OrthoDB" id="7867825at2"/>
<reference evidence="1 2" key="1">
    <citation type="submission" date="2013-04" db="EMBL/GenBank/DDBJ databases">
        <title>Shimia sp. 22II-S11-Z10 Genome Sequencing.</title>
        <authorList>
            <person name="Lai Q."/>
            <person name="Li G."/>
            <person name="Shao Z."/>
        </authorList>
    </citation>
    <scope>NUCLEOTIDE SEQUENCE [LARGE SCALE GENOMIC DNA]</scope>
    <source>
        <strain evidence="2">22II-S11-Z10</strain>
    </source>
</reference>
<organism evidence="1 2">
    <name type="scientific">Actibacterium atlanticum</name>
    <dbReference type="NCBI Taxonomy" id="1461693"/>
    <lineage>
        <taxon>Bacteria</taxon>
        <taxon>Pseudomonadati</taxon>
        <taxon>Pseudomonadota</taxon>
        <taxon>Alphaproteobacteria</taxon>
        <taxon>Rhodobacterales</taxon>
        <taxon>Roseobacteraceae</taxon>
        <taxon>Actibacterium</taxon>
    </lineage>
</organism>
<protein>
    <submittedName>
        <fullName evidence="1">Uncharacterized protein</fullName>
    </submittedName>
</protein>
<dbReference type="EMBL" id="AQQY01000003">
    <property type="protein sequence ID" value="KCV82560.1"/>
    <property type="molecule type" value="Genomic_DNA"/>
</dbReference>
<comment type="caution">
    <text evidence="1">The sequence shown here is derived from an EMBL/GenBank/DDBJ whole genome shotgun (WGS) entry which is preliminary data.</text>
</comment>
<dbReference type="RefSeq" id="WP_035249559.1">
    <property type="nucleotide sequence ID" value="NZ_AQQY01000003.1"/>
</dbReference>
<evidence type="ECO:0000313" key="1">
    <source>
        <dbReference type="EMBL" id="KCV82560.1"/>
    </source>
</evidence>
<proteinExistence type="predicted"/>